<proteinExistence type="predicted"/>
<keyword evidence="2" id="KW-1185">Reference proteome</keyword>
<dbReference type="RefSeq" id="WP_037024648.1">
    <property type="nucleotide sequence ID" value="NZ_CCSF01000001.1"/>
</dbReference>
<organism evidence="1 2">
    <name type="scientific">Pseudomonas saudiphocaensis</name>
    <dbReference type="NCBI Taxonomy" id="1499686"/>
    <lineage>
        <taxon>Bacteria</taxon>
        <taxon>Pseudomonadati</taxon>
        <taxon>Pseudomonadota</taxon>
        <taxon>Gammaproteobacteria</taxon>
        <taxon>Pseudomonadales</taxon>
        <taxon>Pseudomonadaceae</taxon>
        <taxon>Pseudomonas</taxon>
    </lineage>
</organism>
<dbReference type="Pfam" id="PF16263">
    <property type="entry name" value="DUF4917"/>
    <property type="match status" value="1"/>
</dbReference>
<reference evidence="1 2" key="1">
    <citation type="submission" date="2014-07" db="EMBL/GenBank/DDBJ databases">
        <authorList>
            <person name="Urmite Genomes Urmite Genomes"/>
        </authorList>
    </citation>
    <scope>NUCLEOTIDE SEQUENCE [LARGE SCALE GENOMIC DNA]</scope>
    <source>
        <strain evidence="1 2">20_BN</strain>
    </source>
</reference>
<evidence type="ECO:0008006" key="3">
    <source>
        <dbReference type="Google" id="ProtNLM"/>
    </source>
</evidence>
<evidence type="ECO:0000313" key="2">
    <source>
        <dbReference type="Proteomes" id="UP000053902"/>
    </source>
</evidence>
<dbReference type="Proteomes" id="UP000053902">
    <property type="component" value="Unassembled WGS sequence"/>
</dbReference>
<dbReference type="InterPro" id="IPR032581">
    <property type="entry name" value="DUF4917"/>
</dbReference>
<dbReference type="EMBL" id="CCSF01000001">
    <property type="protein sequence ID" value="CDZ95119.1"/>
    <property type="molecule type" value="Genomic_DNA"/>
</dbReference>
<dbReference type="STRING" id="1499686.BN1079_02451"/>
<sequence>MPELKIDENLVEWDELSELEWKNLLLGNGFSINIWHRFGYGTLFEVAQREDIDHQLTAQSLALFEHVGSVNFEDVLRILYHAKLVDEQLGSPQDAEITALYEIAKNALGSAVNFAHIPPALANVTEINARLRDYKNVFTTNYDLIPYWAIMDSDTWRFKDYFWGEDGCFDSSDTTVPADRTKLHYLHGAIHLVELPNGKTKKLTANGLNRLSELFDLDHPEQFPLFITEGSSKWKLSRIKRNDYLRFCYEKLARSKNGLVVIGHSLHKDYDQHIIDAILQSDSSKVAIGVWPHQDGEEIVALKSRLTVDLKGKELYFFNSESHPLASANLNVRDEGA</sequence>
<accession>A0A078LVA6</accession>
<dbReference type="eggNOG" id="ENOG502ZX4F">
    <property type="taxonomic scope" value="Bacteria"/>
</dbReference>
<protein>
    <recommendedName>
        <fullName evidence="3">DUF4917 family protein</fullName>
    </recommendedName>
</protein>
<evidence type="ECO:0000313" key="1">
    <source>
        <dbReference type="EMBL" id="CDZ95119.1"/>
    </source>
</evidence>
<dbReference type="AlphaFoldDB" id="A0A078LVA6"/>
<dbReference type="OrthoDB" id="6953457at2"/>
<dbReference type="HOGENOM" id="CLU_068423_0_0_6"/>
<name>A0A078LVA6_9PSED</name>
<gene>
    <name evidence="1" type="ORF">BN1079_02451</name>
</gene>